<dbReference type="EMBL" id="LDRC01000009">
    <property type="protein sequence ID" value="KTR53889.1"/>
    <property type="molecule type" value="Genomic_DNA"/>
</dbReference>
<dbReference type="RefSeq" id="WP_058728169.1">
    <property type="nucleotide sequence ID" value="NZ_LDRB01000017.1"/>
</dbReference>
<dbReference type="OrthoDB" id="4697614at2"/>
<dbReference type="STRING" id="465820.NS263_04840"/>
<feature type="active site" description="Tele-phosphohistidine intermediate" evidence="1">
    <location>
        <position position="14"/>
    </location>
</feature>
<evidence type="ECO:0000313" key="3">
    <source>
        <dbReference type="EMBL" id="KTR41382.1"/>
    </source>
</evidence>
<gene>
    <name evidence="3" type="ORF">NS263_04840</name>
    <name evidence="4" type="ORF">NS359_01735</name>
</gene>
<evidence type="ECO:0000313" key="4">
    <source>
        <dbReference type="EMBL" id="KTR53889.1"/>
    </source>
</evidence>
<feature type="active site" description="Proton donor/acceptor" evidence="1">
    <location>
        <position position="83"/>
    </location>
</feature>
<dbReference type="Proteomes" id="UP000078335">
    <property type="component" value="Unassembled WGS sequence"/>
</dbReference>
<dbReference type="PANTHER" id="PTHR48100:SF15">
    <property type="entry name" value="SEDOHEPTULOSE 1,7-BISPHOSPHATASE"/>
    <property type="match status" value="1"/>
</dbReference>
<reference evidence="5 6" key="1">
    <citation type="journal article" date="2016" name="Front. Microbiol.">
        <title>Genomic Resource of Rice Seed Associated Bacteria.</title>
        <authorList>
            <person name="Midha S."/>
            <person name="Bansal K."/>
            <person name="Sharma S."/>
            <person name="Kumar N."/>
            <person name="Patil P.P."/>
            <person name="Chaudhry V."/>
            <person name="Patil P.B."/>
        </authorList>
    </citation>
    <scope>NUCLEOTIDE SEQUENCE [LARGE SCALE GENOMIC DNA]</scope>
    <source>
        <strain evidence="3 6">NS263</strain>
        <strain evidence="4 5">NS359</strain>
    </source>
</reference>
<organism evidence="4 5">
    <name type="scientific">Curtobacterium oceanosedimentum</name>
    <dbReference type="NCBI Taxonomy" id="465820"/>
    <lineage>
        <taxon>Bacteria</taxon>
        <taxon>Bacillati</taxon>
        <taxon>Actinomycetota</taxon>
        <taxon>Actinomycetes</taxon>
        <taxon>Micrococcales</taxon>
        <taxon>Microbacteriaceae</taxon>
        <taxon>Curtobacterium</taxon>
    </lineage>
</organism>
<feature type="binding site" evidence="2">
    <location>
        <begin position="26"/>
        <end position="27"/>
    </location>
    <ligand>
        <name>substrate</name>
    </ligand>
</feature>
<evidence type="ECO:0000256" key="1">
    <source>
        <dbReference type="PIRSR" id="PIRSR613078-1"/>
    </source>
</evidence>
<accession>A0A147DTY8</accession>
<evidence type="ECO:0000256" key="2">
    <source>
        <dbReference type="PIRSR" id="PIRSR613078-2"/>
    </source>
</evidence>
<dbReference type="SMART" id="SM00855">
    <property type="entry name" value="PGAM"/>
    <property type="match status" value="1"/>
</dbReference>
<protein>
    <submittedName>
        <fullName evidence="4">Phosphoglycerate mutase</fullName>
    </submittedName>
</protein>
<dbReference type="EMBL" id="LDRB01000017">
    <property type="protein sequence ID" value="KTR41382.1"/>
    <property type="molecule type" value="Genomic_DNA"/>
</dbReference>
<dbReference type="InterPro" id="IPR013078">
    <property type="entry name" value="His_Pase_superF_clade-1"/>
</dbReference>
<dbReference type="InterPro" id="IPR029033">
    <property type="entry name" value="His_PPase_superfam"/>
</dbReference>
<dbReference type="Proteomes" id="UP000072763">
    <property type="component" value="Unassembled WGS sequence"/>
</dbReference>
<evidence type="ECO:0000313" key="6">
    <source>
        <dbReference type="Proteomes" id="UP000078335"/>
    </source>
</evidence>
<keyword evidence="6" id="KW-1185">Reference proteome</keyword>
<dbReference type="PIRSF" id="PIRSF000709">
    <property type="entry name" value="6PFK_2-Ptase"/>
    <property type="match status" value="1"/>
</dbReference>
<feature type="binding site" evidence="2">
    <location>
        <begin position="83"/>
        <end position="86"/>
    </location>
    <ligand>
        <name>substrate</name>
    </ligand>
</feature>
<feature type="binding site" evidence="2">
    <location>
        <position position="63"/>
    </location>
    <ligand>
        <name>substrate</name>
    </ligand>
</feature>
<name>A0A147DTY8_9MICO</name>
<dbReference type="CDD" id="cd07067">
    <property type="entry name" value="HP_PGM_like"/>
    <property type="match status" value="1"/>
</dbReference>
<proteinExistence type="predicted"/>
<dbReference type="Gene3D" id="3.40.50.1240">
    <property type="entry name" value="Phosphoglycerate mutase-like"/>
    <property type="match status" value="1"/>
</dbReference>
<dbReference type="AlphaFoldDB" id="A0A147DTY8"/>
<dbReference type="SUPFAM" id="SSF53254">
    <property type="entry name" value="Phosphoglycerate mutase-like"/>
    <property type="match status" value="1"/>
</dbReference>
<dbReference type="Pfam" id="PF00300">
    <property type="entry name" value="His_Phos_1"/>
    <property type="match status" value="1"/>
</dbReference>
<sequence>MTSERPGELVLVRHGETEWSKSGQHTGRTDIPLTENGIEQAERAGRYLADRTFALALSSPLQRARDTAELVGVDPELDEDLYEWDYGAYEGLTTPQIKVERHGPWDLWTDGVPAGDTPGENAAEVRVRVERVLDRVRPVLAEGDDAIVVAHGHVLRALGAAWIRLAPQDGAVLKLGTATVSSLGYEHGRPVIDSWNVTPRD</sequence>
<dbReference type="GO" id="GO:0070297">
    <property type="term" value="P:regulation of phosphorelay signal transduction system"/>
    <property type="evidence" value="ECO:0007669"/>
    <property type="project" value="TreeGrafter"/>
</dbReference>
<dbReference type="InterPro" id="IPR050275">
    <property type="entry name" value="PGM_Phosphatase"/>
</dbReference>
<dbReference type="PATRIC" id="fig|465820.3.peg.792"/>
<dbReference type="GO" id="GO:0101006">
    <property type="term" value="F:protein histidine phosphatase activity"/>
    <property type="evidence" value="ECO:0007669"/>
    <property type="project" value="TreeGrafter"/>
</dbReference>
<comment type="caution">
    <text evidence="4">The sequence shown here is derived from an EMBL/GenBank/DDBJ whole genome shotgun (WGS) entry which is preliminary data.</text>
</comment>
<evidence type="ECO:0000313" key="5">
    <source>
        <dbReference type="Proteomes" id="UP000072763"/>
    </source>
</evidence>
<dbReference type="PANTHER" id="PTHR48100">
    <property type="entry name" value="BROAD-SPECIFICITY PHOSPHATASE YOR283W-RELATED"/>
    <property type="match status" value="1"/>
</dbReference>